<dbReference type="NCBIfam" id="TIGR02937">
    <property type="entry name" value="sigma70-ECF"/>
    <property type="match status" value="1"/>
</dbReference>
<dbReference type="SUPFAM" id="SSF88659">
    <property type="entry name" value="Sigma3 and sigma4 domains of RNA polymerase sigma factors"/>
    <property type="match status" value="1"/>
</dbReference>
<dbReference type="InterPro" id="IPR036388">
    <property type="entry name" value="WH-like_DNA-bd_sf"/>
</dbReference>
<dbReference type="Gene3D" id="1.10.10.10">
    <property type="entry name" value="Winged helix-like DNA-binding domain superfamily/Winged helix DNA-binding domain"/>
    <property type="match status" value="1"/>
</dbReference>
<dbReference type="InterPro" id="IPR013249">
    <property type="entry name" value="RNA_pol_sigma70_r4_t2"/>
</dbReference>
<feature type="domain" description="RNA polymerase sigma factor 70 region 4 type 2" evidence="8">
    <location>
        <begin position="105"/>
        <end position="157"/>
    </location>
</feature>
<sequence length="180" mass="20240">MGVDETRFTEIYMRLYSRVWSFARRRASDSGAHDATDEAFLIAWQKLHQLPEDPLPWLLVAARNVLSENRRRDDRQDALVERIVASSPNLASAEPGAEHAVVERLAVLGAMESLSARDRETLMLTAWDGLSHAQAAEVMGCSISAFGVRHHRARRRLEAALSAQDRGNARPTIRIERDAR</sequence>
<evidence type="ECO:0000256" key="4">
    <source>
        <dbReference type="ARBA" id="ARBA00023125"/>
    </source>
</evidence>
<proteinExistence type="inferred from homology"/>
<feature type="domain" description="RNA polymerase sigma-70 region 2" evidence="7">
    <location>
        <begin position="11"/>
        <end position="75"/>
    </location>
</feature>
<reference evidence="10" key="1">
    <citation type="journal article" date="2019" name="Int. J. Syst. Evol. Microbiol.">
        <title>The Global Catalogue of Microorganisms (GCM) 10K type strain sequencing project: providing services to taxonomists for standard genome sequencing and annotation.</title>
        <authorList>
            <consortium name="The Broad Institute Genomics Platform"/>
            <consortium name="The Broad Institute Genome Sequencing Center for Infectious Disease"/>
            <person name="Wu L."/>
            <person name="Ma J."/>
        </authorList>
    </citation>
    <scope>NUCLEOTIDE SEQUENCE [LARGE SCALE GENOMIC DNA]</scope>
    <source>
        <strain evidence="10">CCUG 54520</strain>
    </source>
</reference>
<keyword evidence="4" id="KW-0238">DNA-binding</keyword>
<evidence type="ECO:0000259" key="8">
    <source>
        <dbReference type="Pfam" id="PF08281"/>
    </source>
</evidence>
<dbReference type="PANTHER" id="PTHR43133">
    <property type="entry name" value="RNA POLYMERASE ECF-TYPE SIGMA FACTO"/>
    <property type="match status" value="1"/>
</dbReference>
<dbReference type="Proteomes" id="UP001595914">
    <property type="component" value="Unassembled WGS sequence"/>
</dbReference>
<keyword evidence="5" id="KW-0804">Transcription</keyword>
<dbReference type="EMBL" id="JBHSFO010000003">
    <property type="protein sequence ID" value="MFC4603498.1"/>
    <property type="molecule type" value="Genomic_DNA"/>
</dbReference>
<dbReference type="RefSeq" id="WP_378415534.1">
    <property type="nucleotide sequence ID" value="NZ_JBHSFO010000003.1"/>
</dbReference>
<dbReference type="PANTHER" id="PTHR43133:SF25">
    <property type="entry name" value="RNA POLYMERASE SIGMA FACTOR RFAY-RELATED"/>
    <property type="match status" value="1"/>
</dbReference>
<dbReference type="CDD" id="cd06171">
    <property type="entry name" value="Sigma70_r4"/>
    <property type="match status" value="1"/>
</dbReference>
<evidence type="ECO:0000313" key="10">
    <source>
        <dbReference type="Proteomes" id="UP001595914"/>
    </source>
</evidence>
<comment type="caution">
    <text evidence="9">The sequence shown here is derived from an EMBL/GenBank/DDBJ whole genome shotgun (WGS) entry which is preliminary data.</text>
</comment>
<dbReference type="InterPro" id="IPR007627">
    <property type="entry name" value="RNA_pol_sigma70_r2"/>
</dbReference>
<gene>
    <name evidence="9" type="ORF">ACFO6S_07365</name>
</gene>
<keyword evidence="3" id="KW-0731">Sigma factor</keyword>
<evidence type="ECO:0000256" key="1">
    <source>
        <dbReference type="ARBA" id="ARBA00010641"/>
    </source>
</evidence>
<dbReference type="InterPro" id="IPR013325">
    <property type="entry name" value="RNA_pol_sigma_r2"/>
</dbReference>
<keyword evidence="2" id="KW-0805">Transcription regulation</keyword>
<dbReference type="InterPro" id="IPR014284">
    <property type="entry name" value="RNA_pol_sigma-70_dom"/>
</dbReference>
<dbReference type="Gene3D" id="1.10.1740.10">
    <property type="match status" value="1"/>
</dbReference>
<dbReference type="Pfam" id="PF04542">
    <property type="entry name" value="Sigma70_r2"/>
    <property type="match status" value="1"/>
</dbReference>
<comment type="similarity">
    <text evidence="1">Belongs to the sigma-70 factor family. ECF subfamily.</text>
</comment>
<feature type="region of interest" description="Disordered" evidence="6">
    <location>
        <begin position="161"/>
        <end position="180"/>
    </location>
</feature>
<evidence type="ECO:0000256" key="6">
    <source>
        <dbReference type="SAM" id="MobiDB-lite"/>
    </source>
</evidence>
<dbReference type="Pfam" id="PF08281">
    <property type="entry name" value="Sigma70_r4_2"/>
    <property type="match status" value="1"/>
</dbReference>
<evidence type="ECO:0000259" key="7">
    <source>
        <dbReference type="Pfam" id="PF04542"/>
    </source>
</evidence>
<dbReference type="SUPFAM" id="SSF88946">
    <property type="entry name" value="Sigma2 domain of RNA polymerase sigma factors"/>
    <property type="match status" value="1"/>
</dbReference>
<dbReference type="InterPro" id="IPR013324">
    <property type="entry name" value="RNA_pol_sigma_r3/r4-like"/>
</dbReference>
<dbReference type="InterPro" id="IPR039425">
    <property type="entry name" value="RNA_pol_sigma-70-like"/>
</dbReference>
<name>A0ABV9FNS4_9NOCA</name>
<evidence type="ECO:0000256" key="2">
    <source>
        <dbReference type="ARBA" id="ARBA00023015"/>
    </source>
</evidence>
<evidence type="ECO:0000313" key="9">
    <source>
        <dbReference type="EMBL" id="MFC4603498.1"/>
    </source>
</evidence>
<evidence type="ECO:0000256" key="5">
    <source>
        <dbReference type="ARBA" id="ARBA00023163"/>
    </source>
</evidence>
<evidence type="ECO:0000256" key="3">
    <source>
        <dbReference type="ARBA" id="ARBA00023082"/>
    </source>
</evidence>
<protein>
    <submittedName>
        <fullName evidence="9">RNA polymerase sigma factor</fullName>
    </submittedName>
</protein>
<accession>A0ABV9FNS4</accession>
<organism evidence="9 10">
    <name type="scientific">Rhodococcus kronopolitis</name>
    <dbReference type="NCBI Taxonomy" id="1460226"/>
    <lineage>
        <taxon>Bacteria</taxon>
        <taxon>Bacillati</taxon>
        <taxon>Actinomycetota</taxon>
        <taxon>Actinomycetes</taxon>
        <taxon>Mycobacteriales</taxon>
        <taxon>Nocardiaceae</taxon>
        <taxon>Rhodococcus</taxon>
    </lineage>
</organism>
<keyword evidence="10" id="KW-1185">Reference proteome</keyword>